<gene>
    <name evidence="1" type="ORF">R5W23_000948</name>
</gene>
<dbReference type="RefSeq" id="WP_320686488.1">
    <property type="nucleotide sequence ID" value="NZ_JAXBLV010000136.1"/>
</dbReference>
<evidence type="ECO:0000313" key="1">
    <source>
        <dbReference type="EMBL" id="MDY3559790.1"/>
    </source>
</evidence>
<sequence length="127" mass="13403">AEAKRMATSDDLFRLQVHLPGLAGAVYGAAEAKFAETGWVAAVLDARYFAEGGGQIAKVRVELAGGSVGSVKLPGEASQALRELGAARAESADRWYGLRLRVTAAGECETAFDYDARCAEDEAFFDA</sequence>
<proteinExistence type="predicted"/>
<accession>A0ABU5EXB8</accession>
<protein>
    <submittedName>
        <fullName evidence="1">Uncharacterized protein</fullName>
    </submittedName>
</protein>
<keyword evidence="2" id="KW-1185">Reference proteome</keyword>
<dbReference type="EMBL" id="JAXBLV010000136">
    <property type="protein sequence ID" value="MDY3559790.1"/>
    <property type="molecule type" value="Genomic_DNA"/>
</dbReference>
<comment type="caution">
    <text evidence="1">The sequence shown here is derived from an EMBL/GenBank/DDBJ whole genome shotgun (WGS) entry which is preliminary data.</text>
</comment>
<reference evidence="2" key="1">
    <citation type="journal article" date="2023" name="Mar. Drugs">
        <title>Gemmata algarum, a Novel Planctomycete Isolated from an Algal Mat, Displays Antimicrobial Activity.</title>
        <authorList>
            <person name="Kumar G."/>
            <person name="Kallscheuer N."/>
            <person name="Kashif M."/>
            <person name="Ahamad S."/>
            <person name="Jagadeeshwari U."/>
            <person name="Pannikurungottu S."/>
            <person name="Haufschild T."/>
            <person name="Kabuu M."/>
            <person name="Sasikala C."/>
            <person name="Jogler C."/>
            <person name="Ramana C."/>
        </authorList>
    </citation>
    <scope>NUCLEOTIDE SEQUENCE [LARGE SCALE GENOMIC DNA]</scope>
    <source>
        <strain evidence="2">JC673</strain>
    </source>
</reference>
<name>A0ABU5EXB8_9BACT</name>
<feature type="non-terminal residue" evidence="1">
    <location>
        <position position="1"/>
    </location>
</feature>
<evidence type="ECO:0000313" key="2">
    <source>
        <dbReference type="Proteomes" id="UP001272242"/>
    </source>
</evidence>
<dbReference type="Proteomes" id="UP001272242">
    <property type="component" value="Unassembled WGS sequence"/>
</dbReference>
<organism evidence="1 2">
    <name type="scientific">Gemmata algarum</name>
    <dbReference type="NCBI Taxonomy" id="2975278"/>
    <lineage>
        <taxon>Bacteria</taxon>
        <taxon>Pseudomonadati</taxon>
        <taxon>Planctomycetota</taxon>
        <taxon>Planctomycetia</taxon>
        <taxon>Gemmatales</taxon>
        <taxon>Gemmataceae</taxon>
        <taxon>Gemmata</taxon>
    </lineage>
</organism>